<dbReference type="Pfam" id="PF01120">
    <property type="entry name" value="Alpha_L_fucos"/>
    <property type="match status" value="1"/>
</dbReference>
<evidence type="ECO:0000256" key="5">
    <source>
        <dbReference type="ARBA" id="ARBA00023295"/>
    </source>
</evidence>
<dbReference type="GO" id="GO:0004560">
    <property type="term" value="F:alpha-L-fucosidase activity"/>
    <property type="evidence" value="ECO:0007669"/>
    <property type="project" value="InterPro"/>
</dbReference>
<dbReference type="InterPro" id="IPR000933">
    <property type="entry name" value="Glyco_hydro_29"/>
</dbReference>
<dbReference type="Gene3D" id="3.20.20.80">
    <property type="entry name" value="Glycosidases"/>
    <property type="match status" value="1"/>
</dbReference>
<dbReference type="GO" id="GO:0016139">
    <property type="term" value="P:glycoside catabolic process"/>
    <property type="evidence" value="ECO:0007669"/>
    <property type="project" value="TreeGrafter"/>
</dbReference>
<dbReference type="SMART" id="SM00812">
    <property type="entry name" value="Alpha_L_fucos"/>
    <property type="match status" value="1"/>
</dbReference>
<dbReference type="PANTHER" id="PTHR10030:SF37">
    <property type="entry name" value="ALPHA-L-FUCOSIDASE-RELATED"/>
    <property type="match status" value="1"/>
</dbReference>
<dbReference type="SUPFAM" id="SSF51445">
    <property type="entry name" value="(Trans)glycosidases"/>
    <property type="match status" value="1"/>
</dbReference>
<evidence type="ECO:0000256" key="2">
    <source>
        <dbReference type="ARBA" id="ARBA00012662"/>
    </source>
</evidence>
<dbReference type="GO" id="GO:0006004">
    <property type="term" value="P:fucose metabolic process"/>
    <property type="evidence" value="ECO:0007669"/>
    <property type="project" value="TreeGrafter"/>
</dbReference>
<evidence type="ECO:0000256" key="1">
    <source>
        <dbReference type="ARBA" id="ARBA00007951"/>
    </source>
</evidence>
<evidence type="ECO:0000259" key="6">
    <source>
        <dbReference type="Pfam" id="PF01120"/>
    </source>
</evidence>
<gene>
    <name evidence="7" type="ORF">LCGC14_2605290</name>
</gene>
<dbReference type="AlphaFoldDB" id="A0A0F9CIH7"/>
<name>A0A0F9CIH7_9ZZZZ</name>
<dbReference type="EC" id="3.2.1.51" evidence="2"/>
<comment type="similarity">
    <text evidence="1">Belongs to the glycosyl hydrolase 29 family.</text>
</comment>
<evidence type="ECO:0000256" key="3">
    <source>
        <dbReference type="ARBA" id="ARBA00022729"/>
    </source>
</evidence>
<keyword evidence="3" id="KW-0732">Signal</keyword>
<dbReference type="InterPro" id="IPR057739">
    <property type="entry name" value="Glyco_hydro_29_N"/>
</dbReference>
<keyword evidence="4" id="KW-0378">Hydrolase</keyword>
<accession>A0A0F9CIH7</accession>
<proteinExistence type="inferred from homology"/>
<feature type="non-terminal residue" evidence="7">
    <location>
        <position position="305"/>
    </location>
</feature>
<reference evidence="7" key="1">
    <citation type="journal article" date="2015" name="Nature">
        <title>Complex archaea that bridge the gap between prokaryotes and eukaryotes.</title>
        <authorList>
            <person name="Spang A."/>
            <person name="Saw J.H."/>
            <person name="Jorgensen S.L."/>
            <person name="Zaremba-Niedzwiedzka K."/>
            <person name="Martijn J."/>
            <person name="Lind A.E."/>
            <person name="van Eijk R."/>
            <person name="Schleper C."/>
            <person name="Guy L."/>
            <person name="Ettema T.J."/>
        </authorList>
    </citation>
    <scope>NUCLEOTIDE SEQUENCE</scope>
</reference>
<dbReference type="InterPro" id="IPR017853">
    <property type="entry name" value="GH"/>
</dbReference>
<feature type="domain" description="Glycoside hydrolase family 29 N-terminal" evidence="6">
    <location>
        <begin position="70"/>
        <end position="249"/>
    </location>
</feature>
<protein>
    <recommendedName>
        <fullName evidence="2">alpha-L-fucosidase</fullName>
        <ecNumber evidence="2">3.2.1.51</ecNumber>
    </recommendedName>
</protein>
<comment type="caution">
    <text evidence="7">The sequence shown here is derived from an EMBL/GenBank/DDBJ whole genome shotgun (WGS) entry which is preliminary data.</text>
</comment>
<evidence type="ECO:0000256" key="4">
    <source>
        <dbReference type="ARBA" id="ARBA00022801"/>
    </source>
</evidence>
<organism evidence="7">
    <name type="scientific">marine sediment metagenome</name>
    <dbReference type="NCBI Taxonomy" id="412755"/>
    <lineage>
        <taxon>unclassified sequences</taxon>
        <taxon>metagenomes</taxon>
        <taxon>ecological metagenomes</taxon>
    </lineage>
</organism>
<dbReference type="PANTHER" id="PTHR10030">
    <property type="entry name" value="ALPHA-L-FUCOSIDASE"/>
    <property type="match status" value="1"/>
</dbReference>
<keyword evidence="5" id="KW-0326">Glycosidase</keyword>
<sequence length="305" mass="34510">MKRIVGLIIMAVVLTSSSVLAEEGIAVSEKRLDNGDSTITVTDNGKGSATYDINMSTHHHPALTKDDPVMKRWSEFKYGAFLCYNSNQYEGFEGPTTKDPSIFAPTNLDVRQWVDTIKAAGMDHAVLTVRHTADFLLWASATSDCDVMNSGEKTDIVKQYVEECRRQNIKPGIYYCLWGGDRWNKDPNARALLLAQLHELATKYGPIPYFWLDMPMWRPADLSIQEIYDSLKNVNPDCIILYNEWRDQASAPLYEFPTDVLPGEMHQYHFANGHNPVRKVGDKTYYIPVEYEPCSQQRGNKTAGG</sequence>
<dbReference type="EMBL" id="LAZR01044084">
    <property type="protein sequence ID" value="KKL05511.1"/>
    <property type="molecule type" value="Genomic_DNA"/>
</dbReference>
<dbReference type="GO" id="GO:0005764">
    <property type="term" value="C:lysosome"/>
    <property type="evidence" value="ECO:0007669"/>
    <property type="project" value="TreeGrafter"/>
</dbReference>
<evidence type="ECO:0000313" key="7">
    <source>
        <dbReference type="EMBL" id="KKL05511.1"/>
    </source>
</evidence>